<evidence type="ECO:0000313" key="3">
    <source>
        <dbReference type="EMBL" id="KAK2945760.1"/>
    </source>
</evidence>
<name>A0ABQ9X614_9EUKA</name>
<feature type="compositionally biased region" description="Low complexity" evidence="2">
    <location>
        <begin position="437"/>
        <end position="449"/>
    </location>
</feature>
<feature type="region of interest" description="Disordered" evidence="2">
    <location>
        <begin position="1063"/>
        <end position="1097"/>
    </location>
</feature>
<keyword evidence="1" id="KW-0853">WD repeat</keyword>
<feature type="region of interest" description="Disordered" evidence="2">
    <location>
        <begin position="308"/>
        <end position="346"/>
    </location>
</feature>
<dbReference type="InterPro" id="IPR001680">
    <property type="entry name" value="WD40_rpt"/>
</dbReference>
<feature type="compositionally biased region" description="Basic and acidic residues" evidence="2">
    <location>
        <begin position="609"/>
        <end position="620"/>
    </location>
</feature>
<feature type="compositionally biased region" description="Polar residues" evidence="2">
    <location>
        <begin position="314"/>
        <end position="346"/>
    </location>
</feature>
<feature type="region of interest" description="Disordered" evidence="2">
    <location>
        <begin position="1126"/>
        <end position="1181"/>
    </location>
</feature>
<evidence type="ECO:0000256" key="2">
    <source>
        <dbReference type="SAM" id="MobiDB-lite"/>
    </source>
</evidence>
<feature type="repeat" description="WD" evidence="1">
    <location>
        <begin position="1210"/>
        <end position="1245"/>
    </location>
</feature>
<dbReference type="CDD" id="cd00014">
    <property type="entry name" value="CH_SF"/>
    <property type="match status" value="1"/>
</dbReference>
<keyword evidence="4" id="KW-1185">Reference proteome</keyword>
<feature type="region of interest" description="Disordered" evidence="2">
    <location>
        <begin position="652"/>
        <end position="672"/>
    </location>
</feature>
<dbReference type="SUPFAM" id="SSF50978">
    <property type="entry name" value="WD40 repeat-like"/>
    <property type="match status" value="1"/>
</dbReference>
<feature type="compositionally biased region" description="Polar residues" evidence="2">
    <location>
        <begin position="408"/>
        <end position="417"/>
    </location>
</feature>
<feature type="compositionally biased region" description="Low complexity" evidence="2">
    <location>
        <begin position="726"/>
        <end position="749"/>
    </location>
</feature>
<gene>
    <name evidence="3" type="ORF">BLNAU_19316</name>
</gene>
<feature type="region of interest" description="Disordered" evidence="2">
    <location>
        <begin position="922"/>
        <end position="945"/>
    </location>
</feature>
<feature type="compositionally biased region" description="Polar residues" evidence="2">
    <location>
        <begin position="374"/>
        <end position="397"/>
    </location>
</feature>
<evidence type="ECO:0000313" key="4">
    <source>
        <dbReference type="Proteomes" id="UP001281761"/>
    </source>
</evidence>
<feature type="region of interest" description="Disordered" evidence="2">
    <location>
        <begin position="726"/>
        <end position="765"/>
    </location>
</feature>
<sequence length="1902" mass="209356">MNRQERSILKDIGISKDEYDLLFDWVNALLPSRRQIPRNEIFFTGEALCELIEKLSSCENDNSNRFKIQGLIKHNTSQISCERNIEKALSYLWSRAPKRKRMPTARQVFEHNDQRIVVNLLLETFDIFISRPIRTRWKLINGWLNTVLSRFNLSLPDEVTKLSKTDERWKFLRTGTIFCFIASLCSNNPEQHLSKDQQSSFPLSSVFYHPESDSEMISNLSLGFTGLEALKVPVFFTAELFHRSNVPEFILLQLDVIYCELHTEQLPPTIIANDGANENKITYIADWMNTRSTLGNSVKFADDYRMKRPETEENLSQSDSPQQKSSINTQLTQTKSNTLKHSEASSSDEFPVLFVPDPVFFNSQQNQNTNLTSGSLVSRTQTTPSSSLSKHNTSPHTHQPHDTIPHTEPSTLSNKNSSADDHITTLHLSPNPIIATSSDSSPVPSRSAPGKNPHPLQSHPPPDTQPLLSSSFVLSPSTMEESTRQGREGDDAAFLSVPLTPASVGVVGAERKSGDEGAEGGLTLSGSISEPTLAVVGGQQMRRKESGKASGLGEVAKWPSGMWSGSPKSDLDDLTLLSQPLTSLSSQTSAVDETEHNIVSLSLPPTAQPKREPVHEHEQEESAGVSSTRLASCEESKEETIPVLLFRANRDEDDTQPSSLNPHNPTLSPPFAVLRSDEASAKEKDEEEGKKEEEKWMGDGVSCVASSVGLGVRHKEYMCWEANELSNEPSMHSNPSSSFFSSPSFAGSPLRQTEQTQRSPDEDGTAMQAPLHCLHPIQPHQPRPTQPLMLDLESCSPVDESGVDESGMGHERNRRWKGRAEPLDIVQILGLESPRSYSDNVNFTLSLSPSFPLDPSSPAVPRSQRGEPGFGYFGNSLASSPMSCHTSHTPFHSRSPSLLSLRRMGHSQSQSQMFQVGGMTRVDSPLRWGDREGDGREEGGRSRADSDVAVGLVRDGRRGREELSTHRLMAAKSLPRFHSLSIDVGFQSPFDDFPFSPTRSTSEMTDASLGSDGSGSEGFGKLMTPTLDGGGEGRVGVCGERNGRDDEPVTPIFEVKRNTSPLSDRRMGVGVGVGVSGEEGGTGEEMRGASGREGAEEKVRRMRMVDYLTLTPTKVKEVIFTERDVPSETGLEHNQPVPQSSHERNPVMLALPPTPTRRESGRKENTSSTESPEPQRLSQPRLLSNSERRFFQQSFPPTSSNLNLEQKGTIRSHLSTLLSISLHPHSNLAVTTSNDNRIDFYDLTTIVKGTAGGNETVGSVCHYLAPIDDPSNPARPTASVFLPAIYSDYDIARGYPKYKDTFQTSPNTQPSTDITTVLKRYLSPSETVDTLKSCLGCVLVGDSQGYLALYPLPPTNYRNSSRHESLNSQLMTRHRVFDLVSNNRFSRDNGIVLMDAEEMGRAEYQPGIPSMRVVCVTQNGTVGLFVVAGTHYSVTGLQSMLCRGSIKRIALSSTKPTKDDKAVQVFFERKEVPSIVIVWRSGEVQQLQLLKNRLVLTKSMSFNFDEGEHIISSSFYPSLTKSTAISPTHLCILTNRSRVGFVDITLVSGQCILASLPASHVPSFTDKPIKIAGGHGGMILTMSTHGQLQVWHVTQNLSQSEPTFVMRGFSQDVPSNGSPNASTHLLDFTPIIFHHTSGFLIASTNSGLHVYKVVEEEIRAGYRDDEGEKRMETEIGEIKEGADGIQMLLNPKAEAGYGCRVRSFACRLLLPHSLPLSPELSSLIHSLGDAHGNTRRGDGMEWNGEGDDDMEIVSERKDGLWVAGRVLIEEGEKMWMEVGEAEKIVLFSLPLCDVDSSEVSSDDPTILIVRPTHPLALFQPLPLTRSLPHQNPQSQSHPQSLPQPITQTLPQPLVSPIPQTLPEAIPHPSSFLNTLTIQFHSAILTTSFDALLSSSSHSVAID</sequence>
<feature type="compositionally biased region" description="Polar residues" evidence="2">
    <location>
        <begin position="1166"/>
        <end position="1181"/>
    </location>
</feature>
<protein>
    <submittedName>
        <fullName evidence="3">Uncharacterized protein</fullName>
    </submittedName>
</protein>
<dbReference type="PROSITE" id="PS50082">
    <property type="entry name" value="WD_REPEATS_2"/>
    <property type="match status" value="1"/>
</dbReference>
<accession>A0ABQ9X614</accession>
<feature type="compositionally biased region" description="Polar residues" evidence="2">
    <location>
        <begin position="656"/>
        <end position="666"/>
    </location>
</feature>
<feature type="region of interest" description="Disordered" evidence="2">
    <location>
        <begin position="365"/>
        <end position="470"/>
    </location>
</feature>
<dbReference type="Proteomes" id="UP001281761">
    <property type="component" value="Unassembled WGS sequence"/>
</dbReference>
<feature type="region of interest" description="Disordered" evidence="2">
    <location>
        <begin position="586"/>
        <end position="636"/>
    </location>
</feature>
<feature type="compositionally biased region" description="Basic and acidic residues" evidence="2">
    <location>
        <begin position="1156"/>
        <end position="1165"/>
    </location>
</feature>
<proteinExistence type="predicted"/>
<evidence type="ECO:0000256" key="1">
    <source>
        <dbReference type="PROSITE-ProRule" id="PRU00221"/>
    </source>
</evidence>
<feature type="region of interest" description="Disordered" evidence="2">
    <location>
        <begin position="507"/>
        <end position="526"/>
    </location>
</feature>
<dbReference type="EMBL" id="JARBJD010000248">
    <property type="protein sequence ID" value="KAK2945760.1"/>
    <property type="molecule type" value="Genomic_DNA"/>
</dbReference>
<feature type="region of interest" description="Disordered" evidence="2">
    <location>
        <begin position="998"/>
        <end position="1018"/>
    </location>
</feature>
<dbReference type="InterPro" id="IPR036322">
    <property type="entry name" value="WD40_repeat_dom_sf"/>
</dbReference>
<feature type="compositionally biased region" description="Low complexity" evidence="2">
    <location>
        <begin position="1826"/>
        <end position="1851"/>
    </location>
</feature>
<feature type="region of interest" description="Disordered" evidence="2">
    <location>
        <begin position="1824"/>
        <end position="1851"/>
    </location>
</feature>
<reference evidence="3 4" key="1">
    <citation type="journal article" date="2022" name="bioRxiv">
        <title>Genomics of Preaxostyla Flagellates Illuminates Evolutionary Transitions and the Path Towards Mitochondrial Loss.</title>
        <authorList>
            <person name="Novak L.V.F."/>
            <person name="Treitli S.C."/>
            <person name="Pyrih J."/>
            <person name="Halakuc P."/>
            <person name="Pipaliya S.V."/>
            <person name="Vacek V."/>
            <person name="Brzon O."/>
            <person name="Soukal P."/>
            <person name="Eme L."/>
            <person name="Dacks J.B."/>
            <person name="Karnkowska A."/>
            <person name="Elias M."/>
            <person name="Hampl V."/>
        </authorList>
    </citation>
    <scope>NUCLEOTIDE SEQUENCE [LARGE SCALE GENOMIC DNA]</scope>
    <source>
        <strain evidence="3">NAU3</strain>
        <tissue evidence="3">Gut</tissue>
    </source>
</reference>
<feature type="compositionally biased region" description="Gly residues" evidence="2">
    <location>
        <begin position="1069"/>
        <end position="1080"/>
    </location>
</feature>
<comment type="caution">
    <text evidence="3">The sequence shown here is derived from an EMBL/GenBank/DDBJ whole genome shotgun (WGS) entry which is preliminary data.</text>
</comment>
<organism evidence="3 4">
    <name type="scientific">Blattamonas nauphoetae</name>
    <dbReference type="NCBI Taxonomy" id="2049346"/>
    <lineage>
        <taxon>Eukaryota</taxon>
        <taxon>Metamonada</taxon>
        <taxon>Preaxostyla</taxon>
        <taxon>Oxymonadida</taxon>
        <taxon>Blattamonas</taxon>
    </lineage>
</organism>
<feature type="compositionally biased region" description="Basic and acidic residues" evidence="2">
    <location>
        <begin position="928"/>
        <end position="945"/>
    </location>
</feature>